<evidence type="ECO:0000256" key="3">
    <source>
        <dbReference type="ARBA" id="ARBA00022448"/>
    </source>
</evidence>
<evidence type="ECO:0000256" key="5">
    <source>
        <dbReference type="ARBA" id="ARBA00022692"/>
    </source>
</evidence>
<keyword evidence="5" id="KW-0812">Transmembrane</keyword>
<feature type="chain" id="PRO_5039579991" evidence="8">
    <location>
        <begin position="30"/>
        <end position="443"/>
    </location>
</feature>
<keyword evidence="10" id="KW-1185">Reference proteome</keyword>
<evidence type="ECO:0000313" key="10">
    <source>
        <dbReference type="Proteomes" id="UP001164653"/>
    </source>
</evidence>
<keyword evidence="4" id="KW-1134">Transmembrane beta strand</keyword>
<protein>
    <submittedName>
        <fullName evidence="9">TolC family protein</fullName>
    </submittedName>
</protein>
<keyword evidence="6" id="KW-0472">Membrane</keyword>
<evidence type="ECO:0000256" key="7">
    <source>
        <dbReference type="ARBA" id="ARBA00023237"/>
    </source>
</evidence>
<keyword evidence="7" id="KW-0998">Cell outer membrane</keyword>
<dbReference type="Pfam" id="PF02321">
    <property type="entry name" value="OEP"/>
    <property type="match status" value="1"/>
</dbReference>
<dbReference type="PANTHER" id="PTHR30026:SF20">
    <property type="entry name" value="OUTER MEMBRANE PROTEIN TOLC"/>
    <property type="match status" value="1"/>
</dbReference>
<dbReference type="GO" id="GO:1990281">
    <property type="term" value="C:efflux pump complex"/>
    <property type="evidence" value="ECO:0007669"/>
    <property type="project" value="TreeGrafter"/>
</dbReference>
<proteinExistence type="inferred from homology"/>
<dbReference type="Gene3D" id="1.20.1600.10">
    <property type="entry name" value="Outer membrane efflux proteins (OEP)"/>
    <property type="match status" value="1"/>
</dbReference>
<organism evidence="9 10">
    <name type="scientific">Dyadobacter pollutisoli</name>
    <dbReference type="NCBI Taxonomy" id="2910158"/>
    <lineage>
        <taxon>Bacteria</taxon>
        <taxon>Pseudomonadati</taxon>
        <taxon>Bacteroidota</taxon>
        <taxon>Cytophagia</taxon>
        <taxon>Cytophagales</taxon>
        <taxon>Spirosomataceae</taxon>
        <taxon>Dyadobacter</taxon>
    </lineage>
</organism>
<evidence type="ECO:0000256" key="1">
    <source>
        <dbReference type="ARBA" id="ARBA00004442"/>
    </source>
</evidence>
<dbReference type="GO" id="GO:0015562">
    <property type="term" value="F:efflux transmembrane transporter activity"/>
    <property type="evidence" value="ECO:0007669"/>
    <property type="project" value="InterPro"/>
</dbReference>
<dbReference type="GO" id="GO:0015288">
    <property type="term" value="F:porin activity"/>
    <property type="evidence" value="ECO:0007669"/>
    <property type="project" value="TreeGrafter"/>
</dbReference>
<keyword evidence="3" id="KW-0813">Transport</keyword>
<dbReference type="Proteomes" id="UP001164653">
    <property type="component" value="Chromosome"/>
</dbReference>
<reference evidence="9" key="1">
    <citation type="submission" date="2022-11" db="EMBL/GenBank/DDBJ databases">
        <title>Dyadobacter pollutisoli sp. nov., isolated from plastic dumped soil.</title>
        <authorList>
            <person name="Kim J.M."/>
            <person name="Kim K.R."/>
            <person name="Lee J.K."/>
            <person name="Hao L."/>
            <person name="Jeon C.O."/>
        </authorList>
    </citation>
    <scope>NUCLEOTIDE SEQUENCE</scope>
    <source>
        <strain evidence="9">U1</strain>
    </source>
</reference>
<dbReference type="InterPro" id="IPR003423">
    <property type="entry name" value="OMP_efflux"/>
</dbReference>
<keyword evidence="8" id="KW-0732">Signal</keyword>
<dbReference type="RefSeq" id="WP_244821807.1">
    <property type="nucleotide sequence ID" value="NZ_CP112998.1"/>
</dbReference>
<evidence type="ECO:0000256" key="8">
    <source>
        <dbReference type="SAM" id="SignalP"/>
    </source>
</evidence>
<evidence type="ECO:0000256" key="4">
    <source>
        <dbReference type="ARBA" id="ARBA00022452"/>
    </source>
</evidence>
<dbReference type="InterPro" id="IPR051906">
    <property type="entry name" value="TolC-like"/>
</dbReference>
<dbReference type="KEGG" id="dpf:ON006_31960"/>
<evidence type="ECO:0000313" key="9">
    <source>
        <dbReference type="EMBL" id="WAC12328.1"/>
    </source>
</evidence>
<name>A0A9E8NBM5_9BACT</name>
<sequence>MNPLLILINKRNLVLLLLLLGSNAFCKQAADSLNITLDSAIAIALKNSYEIEIAKNNVESNTILNNYGVAGGLPTVAANASNTEQITQVNQKLNDGTEISRNAAAGNNTQISLNVGILLYNGKRVVSTKKRLAELQNQSAEVLNSQIQNTIALVMTSYYDVVRQLSYVNTVRTSIQASEKRLEILKVRKEAGMANNADLFQAQIDLNTLNQTLMDQQMVAQVAKTELLRILTLDPKSAVSIQDSIRVDNNIQLDAILDRIKVNADVKAADHQIRINELIVRETAALRYPTVRFNTAYNYSRNQTAAGFTLLNRVLGPNAGLTLSIPIYSGSAFKRQQQVAEINTTNAELQKSSLVRDYNAGAVKMYQTYLSSLEQLETQKQNYNLSRQLLNLTLQRFELIQATIIDVREAQRSFEDAGYRMINLNYAAKAAEIELKRLSNTLQ</sequence>
<accession>A0A9E8NBM5</accession>
<comment type="subcellular location">
    <subcellularLocation>
        <location evidence="1">Cell outer membrane</location>
    </subcellularLocation>
</comment>
<evidence type="ECO:0000256" key="2">
    <source>
        <dbReference type="ARBA" id="ARBA00007613"/>
    </source>
</evidence>
<dbReference type="AlphaFoldDB" id="A0A9E8NBM5"/>
<dbReference type="SUPFAM" id="SSF56954">
    <property type="entry name" value="Outer membrane efflux proteins (OEP)"/>
    <property type="match status" value="1"/>
</dbReference>
<dbReference type="PANTHER" id="PTHR30026">
    <property type="entry name" value="OUTER MEMBRANE PROTEIN TOLC"/>
    <property type="match status" value="1"/>
</dbReference>
<comment type="similarity">
    <text evidence="2">Belongs to the outer membrane factor (OMF) (TC 1.B.17) family.</text>
</comment>
<feature type="signal peptide" evidence="8">
    <location>
        <begin position="1"/>
        <end position="29"/>
    </location>
</feature>
<evidence type="ECO:0000256" key="6">
    <source>
        <dbReference type="ARBA" id="ARBA00023136"/>
    </source>
</evidence>
<dbReference type="EMBL" id="CP112998">
    <property type="protein sequence ID" value="WAC12328.1"/>
    <property type="molecule type" value="Genomic_DNA"/>
</dbReference>
<gene>
    <name evidence="9" type="ORF">ON006_31960</name>
</gene>
<dbReference type="GO" id="GO:0009279">
    <property type="term" value="C:cell outer membrane"/>
    <property type="evidence" value="ECO:0007669"/>
    <property type="project" value="UniProtKB-SubCell"/>
</dbReference>